<dbReference type="AlphaFoldDB" id="A0A8S1LA85"/>
<accession>A0A8S1LA85</accession>
<gene>
    <name evidence="2" type="ORF">PPRIM_AZ9-3.1.T0360106</name>
</gene>
<organism evidence="2 3">
    <name type="scientific">Paramecium primaurelia</name>
    <dbReference type="NCBI Taxonomy" id="5886"/>
    <lineage>
        <taxon>Eukaryota</taxon>
        <taxon>Sar</taxon>
        <taxon>Alveolata</taxon>
        <taxon>Ciliophora</taxon>
        <taxon>Intramacronucleata</taxon>
        <taxon>Oligohymenophorea</taxon>
        <taxon>Peniculida</taxon>
        <taxon>Parameciidae</taxon>
        <taxon>Paramecium</taxon>
    </lineage>
</organism>
<name>A0A8S1LA85_PARPR</name>
<keyword evidence="1" id="KW-0732">Signal</keyword>
<keyword evidence="3" id="KW-1185">Reference proteome</keyword>
<protein>
    <submittedName>
        <fullName evidence="2">Uncharacterized protein</fullName>
    </submittedName>
</protein>
<proteinExistence type="predicted"/>
<sequence>MKAFLLVCLIATSMMVNAIEIPKDQVLSGQSDSPSFLHVQTFQACQFCCGGKCCYSASNCVKGVCNNVIAPTCVQG</sequence>
<dbReference type="OMA" id="CNNVIAP"/>
<feature type="chain" id="PRO_5035719874" evidence="1">
    <location>
        <begin position="19"/>
        <end position="76"/>
    </location>
</feature>
<feature type="signal peptide" evidence="1">
    <location>
        <begin position="1"/>
        <end position="18"/>
    </location>
</feature>
<evidence type="ECO:0000256" key="1">
    <source>
        <dbReference type="SAM" id="SignalP"/>
    </source>
</evidence>
<dbReference type="EMBL" id="CAJJDM010000035">
    <property type="protein sequence ID" value="CAD8064397.1"/>
    <property type="molecule type" value="Genomic_DNA"/>
</dbReference>
<comment type="caution">
    <text evidence="2">The sequence shown here is derived from an EMBL/GenBank/DDBJ whole genome shotgun (WGS) entry which is preliminary data.</text>
</comment>
<dbReference type="Proteomes" id="UP000688137">
    <property type="component" value="Unassembled WGS sequence"/>
</dbReference>
<evidence type="ECO:0000313" key="3">
    <source>
        <dbReference type="Proteomes" id="UP000688137"/>
    </source>
</evidence>
<evidence type="ECO:0000313" key="2">
    <source>
        <dbReference type="EMBL" id="CAD8064397.1"/>
    </source>
</evidence>
<reference evidence="2" key="1">
    <citation type="submission" date="2021-01" db="EMBL/GenBank/DDBJ databases">
        <authorList>
            <consortium name="Genoscope - CEA"/>
            <person name="William W."/>
        </authorList>
    </citation>
    <scope>NUCLEOTIDE SEQUENCE</scope>
</reference>